<evidence type="ECO:0000313" key="2">
    <source>
        <dbReference type="Proteomes" id="UP000291078"/>
    </source>
</evidence>
<dbReference type="Proteomes" id="UP000291078">
    <property type="component" value="Unassembled WGS sequence"/>
</dbReference>
<dbReference type="AlphaFoldDB" id="A0A4Q7S7N5"/>
<name>A0A4Q7S7N5_9BURK</name>
<keyword evidence="2" id="KW-1185">Reference proteome</keyword>
<protein>
    <submittedName>
        <fullName evidence="1">Uncharacterized protein</fullName>
    </submittedName>
</protein>
<sequence length="314" mass="34518">MQLSIAISLGRAGIAAALARARSRLAARLSAALGAAFWSCMPVRLAASLARLPWRIGREAARDRARARTWRENQRKLLGVAPRQGYAALVRRRLVLESAMYHTESGLVGMLEACAAELAMARENMVAQGFTPVFAPLHVCSDALAVAVISLVPPRRTHTISIYAAGHYGADEAAAFARRDAVMIQHHPDEPAAARRAMLREMRANHANLAIFPDILPQFTEAHLGRAMRTHPVTLFGRPARLHGGAGELARLVGGRLIPFYVFWEGGRLAIRVFPPCVDGNDVARCLEQALREHGDQWLLWHFPSLFYFNDGGQ</sequence>
<dbReference type="EMBL" id="SGXM01000001">
    <property type="protein sequence ID" value="RZT42385.1"/>
    <property type="molecule type" value="Genomic_DNA"/>
</dbReference>
<organism evidence="1 2">
    <name type="scientific">Cupriavidus agavae</name>
    <dbReference type="NCBI Taxonomy" id="1001822"/>
    <lineage>
        <taxon>Bacteria</taxon>
        <taxon>Pseudomonadati</taxon>
        <taxon>Pseudomonadota</taxon>
        <taxon>Betaproteobacteria</taxon>
        <taxon>Burkholderiales</taxon>
        <taxon>Burkholderiaceae</taxon>
        <taxon>Cupriavidus</taxon>
    </lineage>
</organism>
<gene>
    <name evidence="1" type="ORF">EV147_1416</name>
</gene>
<evidence type="ECO:0000313" key="1">
    <source>
        <dbReference type="EMBL" id="RZT42385.1"/>
    </source>
</evidence>
<dbReference type="OrthoDB" id="6459610at2"/>
<proteinExistence type="predicted"/>
<reference evidence="1 2" key="1">
    <citation type="journal article" date="2015" name="Stand. Genomic Sci.">
        <title>Genomic Encyclopedia of Bacterial and Archaeal Type Strains, Phase III: the genomes of soil and plant-associated and newly described type strains.</title>
        <authorList>
            <person name="Whitman W.B."/>
            <person name="Woyke T."/>
            <person name="Klenk H.P."/>
            <person name="Zhou Y."/>
            <person name="Lilburn T.G."/>
            <person name="Beck B.J."/>
            <person name="De Vos P."/>
            <person name="Vandamme P."/>
            <person name="Eisen J.A."/>
            <person name="Garrity G."/>
            <person name="Hugenholtz P."/>
            <person name="Kyrpides N.C."/>
        </authorList>
    </citation>
    <scope>NUCLEOTIDE SEQUENCE [LARGE SCALE GENOMIC DNA]</scope>
    <source>
        <strain evidence="1 2">ASC-9842</strain>
    </source>
</reference>
<comment type="caution">
    <text evidence="1">The sequence shown here is derived from an EMBL/GenBank/DDBJ whole genome shotgun (WGS) entry which is preliminary data.</text>
</comment>
<dbReference type="RefSeq" id="WP_130390385.1">
    <property type="nucleotide sequence ID" value="NZ_SGXM01000001.1"/>
</dbReference>
<accession>A0A4Q7S7N5</accession>